<keyword evidence="1" id="KW-0175">Coiled coil</keyword>
<name>A0A919IPT5_9ACTN</name>
<gene>
    <name evidence="2" type="ORF">Acy02nite_68520</name>
</gene>
<dbReference type="EMBL" id="BOMH01000056">
    <property type="protein sequence ID" value="GID68971.1"/>
    <property type="molecule type" value="Genomic_DNA"/>
</dbReference>
<evidence type="ECO:0000313" key="2">
    <source>
        <dbReference type="EMBL" id="GID68971.1"/>
    </source>
</evidence>
<reference evidence="2" key="1">
    <citation type="submission" date="2021-01" db="EMBL/GenBank/DDBJ databases">
        <title>Whole genome shotgun sequence of Actinoplanes cyaneus NBRC 14990.</title>
        <authorList>
            <person name="Komaki H."/>
            <person name="Tamura T."/>
        </authorList>
    </citation>
    <scope>NUCLEOTIDE SEQUENCE</scope>
    <source>
        <strain evidence="2">NBRC 14990</strain>
    </source>
</reference>
<keyword evidence="3" id="KW-1185">Reference proteome</keyword>
<dbReference type="Proteomes" id="UP000619479">
    <property type="component" value="Unassembled WGS sequence"/>
</dbReference>
<feature type="coiled-coil region" evidence="1">
    <location>
        <begin position="5"/>
        <end position="32"/>
    </location>
</feature>
<evidence type="ECO:0000256" key="1">
    <source>
        <dbReference type="SAM" id="Coils"/>
    </source>
</evidence>
<dbReference type="AlphaFoldDB" id="A0A919IPT5"/>
<dbReference type="RefSeq" id="WP_203750223.1">
    <property type="nucleotide sequence ID" value="NZ_BAAAUC010000001.1"/>
</dbReference>
<protein>
    <submittedName>
        <fullName evidence="2">Uncharacterized protein</fullName>
    </submittedName>
</protein>
<sequence length="413" mass="42642">MTVSADALATELADMRRRLEALERSAQMSRTSIEGGALVVNDDAGSPVLTVGRQSDGAYAVAASNGAQVVANVVDLPAGSITETDIAEGAISTPKLAANAITADKIAVDALDARTIRGNTIIGAQITGSTVTAGTGGEVVLEEAGLFITNPDDNAQYIALSYTDPEMGVGITLGPGKDQSGAFPNSWPGSAAIHATGYGDYTNDPDGRYAPTLRIAAPYNSSYPSPPTGIDYSLMLLRSGDEEGGDPRISLVTNIVEVSDRLTTVGDVAIGGALAVGGVPVFRNVKTINNAQGTGTTTVATYAALPGTSSLAFTKKYSGTQTKLIARLTASCAATAVSTVRMAVRISGTDYDIAHRSFETVNKHDRLSGEREITGVSAGTYTVQAMWRRVSGTGTISSDSNDWLSLAIEEVPV</sequence>
<proteinExistence type="predicted"/>
<comment type="caution">
    <text evidence="2">The sequence shown here is derived from an EMBL/GenBank/DDBJ whole genome shotgun (WGS) entry which is preliminary data.</text>
</comment>
<accession>A0A919IPT5</accession>
<evidence type="ECO:0000313" key="3">
    <source>
        <dbReference type="Proteomes" id="UP000619479"/>
    </source>
</evidence>
<organism evidence="2 3">
    <name type="scientific">Actinoplanes cyaneus</name>
    <dbReference type="NCBI Taxonomy" id="52696"/>
    <lineage>
        <taxon>Bacteria</taxon>
        <taxon>Bacillati</taxon>
        <taxon>Actinomycetota</taxon>
        <taxon>Actinomycetes</taxon>
        <taxon>Micromonosporales</taxon>
        <taxon>Micromonosporaceae</taxon>
        <taxon>Actinoplanes</taxon>
    </lineage>
</organism>